<feature type="compositionally biased region" description="Basic and acidic residues" evidence="1">
    <location>
        <begin position="249"/>
        <end position="258"/>
    </location>
</feature>
<evidence type="ECO:0000256" key="2">
    <source>
        <dbReference type="SAM" id="Phobius"/>
    </source>
</evidence>
<dbReference type="EMBL" id="CAXITT010000808">
    <property type="protein sequence ID" value="CAL1546436.1"/>
    <property type="molecule type" value="Genomic_DNA"/>
</dbReference>
<accession>A0AAV2IHD5</accession>
<gene>
    <name evidence="3" type="ORF">GSLYS_00019813001</name>
</gene>
<proteinExistence type="predicted"/>
<name>A0AAV2IHD5_LYMST</name>
<dbReference type="Proteomes" id="UP001497497">
    <property type="component" value="Unassembled WGS sequence"/>
</dbReference>
<feature type="region of interest" description="Disordered" evidence="1">
    <location>
        <begin position="214"/>
        <end position="327"/>
    </location>
</feature>
<keyword evidence="2" id="KW-0472">Membrane</keyword>
<evidence type="ECO:0000256" key="1">
    <source>
        <dbReference type="SAM" id="MobiDB-lite"/>
    </source>
</evidence>
<sequence length="599" mass="65558">MDGEEMGAVVGGCIVGGVVLFFLVAIIIVVMCGKSKQRNRKEISHFRPLQQGVSPSHSQPSTLGQDGRLPKVNSTGLWLGAPSMYSAAPSEAYYHGYHTTPRSTNINTEVPLHLQRATSELRIPVTRKPFVPPRPAYSSQNNVYIIPYQHPQQIYRSQPLAPVYEGHPARGMAIYDAYPFLGNANGGPPRSKLLETKHSPYFYADNFRIGSKLDHSHSDAHHSHSDGHRSQRSDQKLLHSTNTSSASSQDKRSQHSLHDSSVYLKVQPNNDRRISVGRSEIARESDRGQRAGPAPDVHGSYDNRGYSPESGHGHNSQSFSNVSSNTHLPNGTLGMVSAYVSKPGPNGVPASATDSMKILAKNKTDDQKTHPPFSEASEDSKLAEAGSDVRHQKYNYIGGLHSNPVEVASETDPNPHITRMKAMVIEKTRYNNPIIEDAAQLNDRHEVYSGVAKLTRVTRSEVTETVPDADIVNGILDGLVLPDSSGDKPALQSPLGASSDRGHSTHFEKEHSAKMSTSHTSNDNDKKEKVEGILTKNVHEYDGATEYVTNAGKITDSAFQFLDNYLSEDEGTDTPPLSPGVHREVLKLFVTKAHSSTFK</sequence>
<feature type="compositionally biased region" description="Polar residues" evidence="1">
    <location>
        <begin position="238"/>
        <end position="248"/>
    </location>
</feature>
<feature type="region of interest" description="Disordered" evidence="1">
    <location>
        <begin position="45"/>
        <end position="67"/>
    </location>
</feature>
<reference evidence="3 4" key="1">
    <citation type="submission" date="2024-04" db="EMBL/GenBank/DDBJ databases">
        <authorList>
            <consortium name="Genoscope - CEA"/>
            <person name="William W."/>
        </authorList>
    </citation>
    <scope>NUCLEOTIDE SEQUENCE [LARGE SCALE GENOMIC DNA]</scope>
</reference>
<feature type="transmembrane region" description="Helical" evidence="2">
    <location>
        <begin position="6"/>
        <end position="31"/>
    </location>
</feature>
<feature type="region of interest" description="Disordered" evidence="1">
    <location>
        <begin position="483"/>
        <end position="528"/>
    </location>
</feature>
<feature type="compositionally biased region" description="Basic and acidic residues" evidence="1">
    <location>
        <begin position="214"/>
        <end position="237"/>
    </location>
</feature>
<dbReference type="AlphaFoldDB" id="A0AAV2IHD5"/>
<keyword evidence="2" id="KW-1133">Transmembrane helix</keyword>
<organism evidence="3 4">
    <name type="scientific">Lymnaea stagnalis</name>
    <name type="common">Great pond snail</name>
    <name type="synonym">Helix stagnalis</name>
    <dbReference type="NCBI Taxonomy" id="6523"/>
    <lineage>
        <taxon>Eukaryota</taxon>
        <taxon>Metazoa</taxon>
        <taxon>Spiralia</taxon>
        <taxon>Lophotrochozoa</taxon>
        <taxon>Mollusca</taxon>
        <taxon>Gastropoda</taxon>
        <taxon>Heterobranchia</taxon>
        <taxon>Euthyneura</taxon>
        <taxon>Panpulmonata</taxon>
        <taxon>Hygrophila</taxon>
        <taxon>Lymnaeoidea</taxon>
        <taxon>Lymnaeidae</taxon>
        <taxon>Lymnaea</taxon>
    </lineage>
</organism>
<feature type="region of interest" description="Disordered" evidence="1">
    <location>
        <begin position="363"/>
        <end position="385"/>
    </location>
</feature>
<evidence type="ECO:0000313" key="4">
    <source>
        <dbReference type="Proteomes" id="UP001497497"/>
    </source>
</evidence>
<evidence type="ECO:0000313" key="3">
    <source>
        <dbReference type="EMBL" id="CAL1546436.1"/>
    </source>
</evidence>
<feature type="compositionally biased region" description="Basic and acidic residues" evidence="1">
    <location>
        <begin position="270"/>
        <end position="289"/>
    </location>
</feature>
<feature type="compositionally biased region" description="Polar residues" evidence="1">
    <location>
        <begin position="51"/>
        <end position="64"/>
    </location>
</feature>
<keyword evidence="4" id="KW-1185">Reference proteome</keyword>
<comment type="caution">
    <text evidence="3">The sequence shown here is derived from an EMBL/GenBank/DDBJ whole genome shotgun (WGS) entry which is preliminary data.</text>
</comment>
<feature type="compositionally biased region" description="Polar residues" evidence="1">
    <location>
        <begin position="313"/>
        <end position="327"/>
    </location>
</feature>
<protein>
    <submittedName>
        <fullName evidence="3">Uncharacterized protein</fullName>
    </submittedName>
</protein>
<feature type="compositionally biased region" description="Basic and acidic residues" evidence="1">
    <location>
        <begin position="500"/>
        <end position="513"/>
    </location>
</feature>
<keyword evidence="2" id="KW-0812">Transmembrane</keyword>